<dbReference type="InterPro" id="IPR036259">
    <property type="entry name" value="MFS_trans_sf"/>
</dbReference>
<evidence type="ECO:0000256" key="6">
    <source>
        <dbReference type="ARBA" id="ARBA00023136"/>
    </source>
</evidence>
<feature type="domain" description="Major facilitator superfamily (MFS) profile" evidence="9">
    <location>
        <begin position="1"/>
        <end position="441"/>
    </location>
</feature>
<dbReference type="Gene3D" id="1.20.1250.20">
    <property type="entry name" value="MFS general substrate transporter like domains"/>
    <property type="match status" value="1"/>
</dbReference>
<evidence type="ECO:0000313" key="11">
    <source>
        <dbReference type="Proteomes" id="UP000011519"/>
    </source>
</evidence>
<feature type="transmembrane region" description="Helical" evidence="8">
    <location>
        <begin position="239"/>
        <end position="259"/>
    </location>
</feature>
<dbReference type="InterPro" id="IPR020846">
    <property type="entry name" value="MFS_dom"/>
</dbReference>
<dbReference type="AlphaFoldDB" id="L9ZSN5"/>
<feature type="transmembrane region" description="Helical" evidence="8">
    <location>
        <begin position="416"/>
        <end position="436"/>
    </location>
</feature>
<dbReference type="InterPro" id="IPR050171">
    <property type="entry name" value="MFS_Transporters"/>
</dbReference>
<dbReference type="GO" id="GO:0022857">
    <property type="term" value="F:transmembrane transporter activity"/>
    <property type="evidence" value="ECO:0007669"/>
    <property type="project" value="InterPro"/>
</dbReference>
<evidence type="ECO:0000256" key="2">
    <source>
        <dbReference type="ARBA" id="ARBA00022448"/>
    </source>
</evidence>
<dbReference type="PATRIC" id="fig|1227493.4.peg.2839"/>
<evidence type="ECO:0000256" key="8">
    <source>
        <dbReference type="SAM" id="Phobius"/>
    </source>
</evidence>
<name>L9ZSN5_9EURY</name>
<feature type="transmembrane region" description="Helical" evidence="8">
    <location>
        <begin position="140"/>
        <end position="164"/>
    </location>
</feature>
<keyword evidence="3" id="KW-1003">Cell membrane</keyword>
<evidence type="ECO:0000259" key="9">
    <source>
        <dbReference type="PROSITE" id="PS50850"/>
    </source>
</evidence>
<feature type="region of interest" description="Disordered" evidence="7">
    <location>
        <begin position="195"/>
        <end position="227"/>
    </location>
</feature>
<dbReference type="PROSITE" id="PS50850">
    <property type="entry name" value="MFS"/>
    <property type="match status" value="1"/>
</dbReference>
<feature type="transmembrane region" description="Helical" evidence="8">
    <location>
        <begin position="106"/>
        <end position="128"/>
    </location>
</feature>
<dbReference type="EMBL" id="AOIM01000037">
    <property type="protein sequence ID" value="ELY89096.1"/>
    <property type="molecule type" value="Genomic_DNA"/>
</dbReference>
<feature type="transmembrane region" description="Helical" evidence="8">
    <location>
        <begin position="21"/>
        <end position="43"/>
    </location>
</feature>
<feature type="transmembrane region" description="Helical" evidence="8">
    <location>
        <begin position="388"/>
        <end position="410"/>
    </location>
</feature>
<feature type="transmembrane region" description="Helical" evidence="8">
    <location>
        <begin position="298"/>
        <end position="315"/>
    </location>
</feature>
<feature type="transmembrane region" description="Helical" evidence="8">
    <location>
        <begin position="82"/>
        <end position="100"/>
    </location>
</feature>
<dbReference type="InterPro" id="IPR011701">
    <property type="entry name" value="MFS"/>
</dbReference>
<dbReference type="Pfam" id="PF07690">
    <property type="entry name" value="MFS_1"/>
    <property type="match status" value="1"/>
</dbReference>
<feature type="transmembrane region" description="Helical" evidence="8">
    <location>
        <begin position="327"/>
        <end position="345"/>
    </location>
</feature>
<evidence type="ECO:0000256" key="3">
    <source>
        <dbReference type="ARBA" id="ARBA00022475"/>
    </source>
</evidence>
<keyword evidence="5 8" id="KW-1133">Transmembrane helix</keyword>
<keyword evidence="6 8" id="KW-0472">Membrane</keyword>
<reference evidence="10 11" key="1">
    <citation type="journal article" date="2014" name="PLoS Genet.">
        <title>Phylogenetically driven sequencing of extremely halophilic archaea reveals strategies for static and dynamic osmo-response.</title>
        <authorList>
            <person name="Becker E.A."/>
            <person name="Seitzer P.M."/>
            <person name="Tritt A."/>
            <person name="Larsen D."/>
            <person name="Krusor M."/>
            <person name="Yao A.I."/>
            <person name="Wu D."/>
            <person name="Madern D."/>
            <person name="Eisen J.A."/>
            <person name="Darling A.E."/>
            <person name="Facciotti M.T."/>
        </authorList>
    </citation>
    <scope>NUCLEOTIDE SEQUENCE [LARGE SCALE GENOMIC DNA]</scope>
    <source>
        <strain evidence="10 11">JCM 10989</strain>
    </source>
</reference>
<comment type="subcellular location">
    <subcellularLocation>
        <location evidence="1">Cell membrane</location>
        <topology evidence="1">Multi-pass membrane protein</topology>
    </subcellularLocation>
</comment>
<feature type="transmembrane region" description="Helical" evidence="8">
    <location>
        <begin position="351"/>
        <end position="367"/>
    </location>
</feature>
<evidence type="ECO:0000256" key="1">
    <source>
        <dbReference type="ARBA" id="ARBA00004651"/>
    </source>
</evidence>
<protein>
    <submittedName>
        <fullName evidence="10">Major facilitator superfamily protein</fullName>
    </submittedName>
</protein>
<comment type="caution">
    <text evidence="10">The sequence shown here is derived from an EMBL/GenBank/DDBJ whole genome shotgun (WGS) entry which is preliminary data.</text>
</comment>
<gene>
    <name evidence="10" type="ORF">C483_14135</name>
</gene>
<organism evidence="10 11">
    <name type="scientific">Natrialba hulunbeirensis JCM 10989</name>
    <dbReference type="NCBI Taxonomy" id="1227493"/>
    <lineage>
        <taxon>Archaea</taxon>
        <taxon>Methanobacteriati</taxon>
        <taxon>Methanobacteriota</taxon>
        <taxon>Stenosarchaea group</taxon>
        <taxon>Halobacteria</taxon>
        <taxon>Halobacteriales</taxon>
        <taxon>Natrialbaceae</taxon>
        <taxon>Natrialba</taxon>
    </lineage>
</organism>
<dbReference type="Proteomes" id="UP000011519">
    <property type="component" value="Unassembled WGS sequence"/>
</dbReference>
<sequence>MSTAQTDRMSDNDRSITGFVMISHAVVHTYELSIPILMVIWLTEFSVSTAILGTAVAVGYGLFGVGALPAGILVDRFGSRELVLVCLAGMGGSFLLLSAAQGIVSITLALCVWGIAASIYHPAGLSLISTGVEQRGTGFAYHGMAGNFGIAFGPLLTAILLLFFDWRLVTAILVVPAGLAILYAVTASFDEKAAVETQPDGGREPADEDTDTDTDTGGPTDEQADGQMSLSRFLSDSRALFTLGFTVAMVVVMMNGLFYRGTLTFLPDVLSDFMPDVAEQLQLFDPDSPMAEEFDPASYLYAGLLMVGMAGQYVGGKLTDRIRTETGLTIIFGSLAVVAVLFVPVAEAGPIPLLIIGSILGFLLFSLQPMYQATIAEYSPPGERGLSYGYTYLGVFGVGAAGAAIAGFLLSVGSVWQTFTALAVFPLTGALLAIVLRRTGDRRD</sequence>
<feature type="transmembrane region" description="Helical" evidence="8">
    <location>
        <begin position="49"/>
        <end position="70"/>
    </location>
</feature>
<dbReference type="RefSeq" id="WP_006653994.1">
    <property type="nucleotide sequence ID" value="NZ_AOIM01000037.1"/>
</dbReference>
<keyword evidence="4 8" id="KW-0812">Transmembrane</keyword>
<evidence type="ECO:0000313" key="10">
    <source>
        <dbReference type="EMBL" id="ELY89096.1"/>
    </source>
</evidence>
<evidence type="ECO:0000256" key="7">
    <source>
        <dbReference type="SAM" id="MobiDB-lite"/>
    </source>
</evidence>
<dbReference type="GO" id="GO:0005886">
    <property type="term" value="C:plasma membrane"/>
    <property type="evidence" value="ECO:0007669"/>
    <property type="project" value="UniProtKB-SubCell"/>
</dbReference>
<keyword evidence="2" id="KW-0813">Transport</keyword>
<dbReference type="SUPFAM" id="SSF103473">
    <property type="entry name" value="MFS general substrate transporter"/>
    <property type="match status" value="1"/>
</dbReference>
<dbReference type="STRING" id="1227493.C483_14135"/>
<keyword evidence="11" id="KW-1185">Reference proteome</keyword>
<evidence type="ECO:0000256" key="5">
    <source>
        <dbReference type="ARBA" id="ARBA00022989"/>
    </source>
</evidence>
<evidence type="ECO:0000256" key="4">
    <source>
        <dbReference type="ARBA" id="ARBA00022692"/>
    </source>
</evidence>
<dbReference type="OrthoDB" id="204590at2157"/>
<feature type="transmembrane region" description="Helical" evidence="8">
    <location>
        <begin position="170"/>
        <end position="189"/>
    </location>
</feature>
<accession>L9ZSN5</accession>
<proteinExistence type="predicted"/>
<dbReference type="PANTHER" id="PTHR23517">
    <property type="entry name" value="RESISTANCE PROTEIN MDTM, PUTATIVE-RELATED-RELATED"/>
    <property type="match status" value="1"/>
</dbReference>